<name>A0A2Z2KNR5_9BACL</name>
<keyword evidence="3" id="KW-1185">Reference proteome</keyword>
<sequence>MTANRTRGNKLDVKPYTQWEPGVTSPASACGPATLAALTEYWHTGRGRTYIRGLSHYSSQAAHINALYSHHGGRPWGMSVRGFIRGLKSYLATKSAGTRVAKPVISVFNNLPRYMEEIDSLRPVAIKFDKWSGLRWRGNFAYDYHWVLGVGYEEREDHSGTVLIVQDNGIRHKNGTYTPGRERRIPYAPNRRIITMIACLMVD</sequence>
<dbReference type="InterPro" id="IPR039564">
    <property type="entry name" value="Peptidase_C39-like"/>
</dbReference>
<protein>
    <recommendedName>
        <fullName evidence="1">Peptidase C39-like domain-containing protein</fullName>
    </recommendedName>
</protein>
<evidence type="ECO:0000313" key="2">
    <source>
        <dbReference type="EMBL" id="ASA25263.1"/>
    </source>
</evidence>
<dbReference type="EMBL" id="CP021780">
    <property type="protein sequence ID" value="ASA25263.1"/>
    <property type="molecule type" value="Genomic_DNA"/>
</dbReference>
<dbReference type="OrthoDB" id="2435874at2"/>
<evidence type="ECO:0000313" key="3">
    <source>
        <dbReference type="Proteomes" id="UP000249890"/>
    </source>
</evidence>
<gene>
    <name evidence="2" type="ORF">B9T62_33750</name>
</gene>
<feature type="domain" description="Peptidase C39-like" evidence="1">
    <location>
        <begin position="11"/>
        <end position="163"/>
    </location>
</feature>
<dbReference type="RefSeq" id="WP_087919227.1">
    <property type="nucleotide sequence ID" value="NZ_CP021780.1"/>
</dbReference>
<accession>A0A2Z2KNR5</accession>
<dbReference type="KEGG" id="pdh:B9T62_33750"/>
<proteinExistence type="predicted"/>
<reference evidence="2 3" key="1">
    <citation type="submission" date="2017-06" db="EMBL/GenBank/DDBJ databases">
        <title>Complete genome sequence of Paenibacillus donghaensis KCTC 13049T isolated from East Sea sediment, South Korea.</title>
        <authorList>
            <person name="Jung B.K."/>
            <person name="Hong S.-J."/>
            <person name="Shin J.-H."/>
        </authorList>
    </citation>
    <scope>NUCLEOTIDE SEQUENCE [LARGE SCALE GENOMIC DNA]</scope>
    <source>
        <strain evidence="2 3">KCTC 13049</strain>
    </source>
</reference>
<dbReference type="AlphaFoldDB" id="A0A2Z2KNR5"/>
<dbReference type="Proteomes" id="UP000249890">
    <property type="component" value="Chromosome"/>
</dbReference>
<organism evidence="2 3">
    <name type="scientific">Paenibacillus donghaensis</name>
    <dbReference type="NCBI Taxonomy" id="414771"/>
    <lineage>
        <taxon>Bacteria</taxon>
        <taxon>Bacillati</taxon>
        <taxon>Bacillota</taxon>
        <taxon>Bacilli</taxon>
        <taxon>Bacillales</taxon>
        <taxon>Paenibacillaceae</taxon>
        <taxon>Paenibacillus</taxon>
    </lineage>
</organism>
<evidence type="ECO:0000259" key="1">
    <source>
        <dbReference type="Pfam" id="PF13529"/>
    </source>
</evidence>
<dbReference type="Pfam" id="PF13529">
    <property type="entry name" value="Peptidase_C39_2"/>
    <property type="match status" value="1"/>
</dbReference>